<dbReference type="PANTHER" id="PTHR11596:SF5">
    <property type="entry name" value="ALKALINE PHOSPHATASE"/>
    <property type="match status" value="1"/>
</dbReference>
<evidence type="ECO:0000313" key="4">
    <source>
        <dbReference type="EMBL" id="GIQ90054.1"/>
    </source>
</evidence>
<gene>
    <name evidence="4" type="ORF">KIPB_012700</name>
</gene>
<reference evidence="4 5" key="1">
    <citation type="journal article" date="2018" name="PLoS ONE">
        <title>The draft genome of Kipferlia bialata reveals reductive genome evolution in fornicate parasites.</title>
        <authorList>
            <person name="Tanifuji G."/>
            <person name="Takabayashi S."/>
            <person name="Kume K."/>
            <person name="Takagi M."/>
            <person name="Nakayama T."/>
            <person name="Kamikawa R."/>
            <person name="Inagaki Y."/>
            <person name="Hashimoto T."/>
        </authorList>
    </citation>
    <scope>NUCLEOTIDE SEQUENCE [LARGE SCALE GENOMIC DNA]</scope>
    <source>
        <strain evidence="4">NY0173</strain>
    </source>
</reference>
<organism evidence="4 5">
    <name type="scientific">Kipferlia bialata</name>
    <dbReference type="NCBI Taxonomy" id="797122"/>
    <lineage>
        <taxon>Eukaryota</taxon>
        <taxon>Metamonada</taxon>
        <taxon>Carpediemonas-like organisms</taxon>
        <taxon>Kipferlia</taxon>
    </lineage>
</organism>
<dbReference type="SUPFAM" id="SSF53649">
    <property type="entry name" value="Alkaline phosphatase-like"/>
    <property type="match status" value="1"/>
</dbReference>
<dbReference type="EC" id="3.1.3.1" evidence="1"/>
<feature type="binding site" evidence="3">
    <location>
        <position position="41"/>
    </location>
    <ligand>
        <name>Mg(2+)</name>
        <dbReference type="ChEBI" id="CHEBI:18420"/>
    </ligand>
</feature>
<evidence type="ECO:0000313" key="5">
    <source>
        <dbReference type="Proteomes" id="UP000265618"/>
    </source>
</evidence>
<name>A0A9K3D6I0_9EUKA</name>
<dbReference type="PANTHER" id="PTHR11596">
    <property type="entry name" value="ALKALINE PHOSPHATASE"/>
    <property type="match status" value="1"/>
</dbReference>
<keyword evidence="3" id="KW-0460">Magnesium</keyword>
<dbReference type="InterPro" id="IPR001952">
    <property type="entry name" value="Alkaline_phosphatase"/>
</dbReference>
<dbReference type="InterPro" id="IPR017850">
    <property type="entry name" value="Alkaline_phosphatase_core_sf"/>
</dbReference>
<keyword evidence="3" id="KW-0479">Metal-binding</keyword>
<evidence type="ECO:0000256" key="1">
    <source>
        <dbReference type="ARBA" id="ARBA00012647"/>
    </source>
</evidence>
<accession>A0A9K3D6I0</accession>
<keyword evidence="5" id="KW-1185">Reference proteome</keyword>
<dbReference type="OrthoDB" id="7392499at2759"/>
<comment type="cofactor">
    <cofactor evidence="3">
        <name>Mg(2+)</name>
        <dbReference type="ChEBI" id="CHEBI:18420"/>
    </cofactor>
    <text evidence="3">Binds 1 Mg(2+) ion.</text>
</comment>
<dbReference type="Proteomes" id="UP000265618">
    <property type="component" value="Unassembled WGS sequence"/>
</dbReference>
<proteinExistence type="predicted"/>
<dbReference type="AlphaFoldDB" id="A0A9K3D6I0"/>
<evidence type="ECO:0000256" key="2">
    <source>
        <dbReference type="ARBA" id="ARBA00022553"/>
    </source>
</evidence>
<protein>
    <recommendedName>
        <fullName evidence="1">alkaline phosphatase</fullName>
        <ecNumber evidence="1">3.1.3.1</ecNumber>
    </recommendedName>
</protein>
<dbReference type="GO" id="GO:0046872">
    <property type="term" value="F:metal ion binding"/>
    <property type="evidence" value="ECO:0007669"/>
    <property type="project" value="UniProtKB-KW"/>
</dbReference>
<dbReference type="EMBL" id="BDIP01005714">
    <property type="protein sequence ID" value="GIQ90054.1"/>
    <property type="molecule type" value="Genomic_DNA"/>
</dbReference>
<keyword evidence="2" id="KW-0597">Phosphoprotein</keyword>
<evidence type="ECO:0000256" key="3">
    <source>
        <dbReference type="PIRSR" id="PIRSR601952-2"/>
    </source>
</evidence>
<feature type="non-terminal residue" evidence="4">
    <location>
        <position position="1"/>
    </location>
</feature>
<sequence>LNISMVFHKHYETLLEFMTDTEEGRDYLTGVIAKTSIASATPAGFMAHANSRGDDDVIADCIRADQPDLLMGGGYTLMSDLLETAAQPATERSHLVGLTTDLPVVGLFAEGSMKKVVHRDADSEELEPTLTEMSVAAVEVLIAASEEMSVAAVEVLMAASAGMYN</sequence>
<comment type="caution">
    <text evidence="4">The sequence shown here is derived from an EMBL/GenBank/DDBJ whole genome shotgun (WGS) entry which is preliminary data.</text>
</comment>
<dbReference type="Gene3D" id="3.40.720.10">
    <property type="entry name" value="Alkaline Phosphatase, subunit A"/>
    <property type="match status" value="1"/>
</dbReference>
<dbReference type="GO" id="GO:0004035">
    <property type="term" value="F:alkaline phosphatase activity"/>
    <property type="evidence" value="ECO:0007669"/>
    <property type="project" value="UniProtKB-EC"/>
</dbReference>